<dbReference type="OrthoDB" id="10250970at2759"/>
<reference evidence="11 12" key="1">
    <citation type="journal article" date="2018" name="Genome Biol. Evol.">
        <title>Multiple Roots of Fruiting Body Formation in Amoebozoa.</title>
        <authorList>
            <person name="Hillmann F."/>
            <person name="Forbes G."/>
            <person name="Novohradska S."/>
            <person name="Ferling I."/>
            <person name="Riege K."/>
            <person name="Groth M."/>
            <person name="Westermann M."/>
            <person name="Marz M."/>
            <person name="Spaller T."/>
            <person name="Winckler T."/>
            <person name="Schaap P."/>
            <person name="Glockner G."/>
        </authorList>
    </citation>
    <scope>NUCLEOTIDE SEQUENCE [LARGE SCALE GENOMIC DNA]</scope>
    <source>
        <strain evidence="11 12">Jena</strain>
    </source>
</reference>
<evidence type="ECO:0000256" key="5">
    <source>
        <dbReference type="ARBA" id="ARBA00022728"/>
    </source>
</evidence>
<dbReference type="Proteomes" id="UP000241769">
    <property type="component" value="Unassembled WGS sequence"/>
</dbReference>
<dbReference type="InterPro" id="IPR036236">
    <property type="entry name" value="Znf_C2H2_sf"/>
</dbReference>
<keyword evidence="9" id="KW-0539">Nucleus</keyword>
<evidence type="ECO:0000259" key="10">
    <source>
        <dbReference type="PROSITE" id="PS50171"/>
    </source>
</evidence>
<dbReference type="STRING" id="1890364.A0A2P6P037"/>
<dbReference type="SMART" id="SM00451">
    <property type="entry name" value="ZnF_U1"/>
    <property type="match status" value="1"/>
</dbReference>
<dbReference type="PROSITE" id="PS50171">
    <property type="entry name" value="ZF_MATRIN"/>
    <property type="match status" value="1"/>
</dbReference>
<evidence type="ECO:0000256" key="7">
    <source>
        <dbReference type="ARBA" id="ARBA00022833"/>
    </source>
</evidence>
<evidence type="ECO:0000313" key="12">
    <source>
        <dbReference type="Proteomes" id="UP000241769"/>
    </source>
</evidence>
<dbReference type="Gene3D" id="3.30.160.60">
    <property type="entry name" value="Classic Zinc Finger"/>
    <property type="match status" value="1"/>
</dbReference>
<evidence type="ECO:0000256" key="2">
    <source>
        <dbReference type="ARBA" id="ARBA00008995"/>
    </source>
</evidence>
<evidence type="ECO:0000256" key="8">
    <source>
        <dbReference type="ARBA" id="ARBA00023187"/>
    </source>
</evidence>
<dbReference type="GO" id="GO:0003676">
    <property type="term" value="F:nucleic acid binding"/>
    <property type="evidence" value="ECO:0007669"/>
    <property type="project" value="InterPro"/>
</dbReference>
<dbReference type="Gene3D" id="2.60.40.2690">
    <property type="match status" value="1"/>
</dbReference>
<dbReference type="PANTHER" id="PTHR23205">
    <property type="entry name" value="SPLICING FACTOR 3A SUBUNIT 2"/>
    <property type="match status" value="1"/>
</dbReference>
<dbReference type="EMBL" id="MDYQ01000002">
    <property type="protein sequence ID" value="PRP89585.1"/>
    <property type="molecule type" value="Genomic_DNA"/>
</dbReference>
<accession>A0A2P6P037</accession>
<dbReference type="Pfam" id="PF16835">
    <property type="entry name" value="SF3A2"/>
    <property type="match status" value="1"/>
</dbReference>
<dbReference type="GO" id="GO:0071004">
    <property type="term" value="C:U2-type prespliceosome"/>
    <property type="evidence" value="ECO:0007669"/>
    <property type="project" value="TreeGrafter"/>
</dbReference>
<evidence type="ECO:0000256" key="1">
    <source>
        <dbReference type="ARBA" id="ARBA00004123"/>
    </source>
</evidence>
<dbReference type="FunCoup" id="A0A2P6P037">
    <property type="interactions" value="422"/>
</dbReference>
<feature type="domain" description="Matrin-type" evidence="10">
    <location>
        <begin position="47"/>
        <end position="77"/>
    </location>
</feature>
<dbReference type="SMART" id="SM01050">
    <property type="entry name" value="CactinC_cactus"/>
    <property type="match status" value="1"/>
</dbReference>
<comment type="caution">
    <text evidence="11">The sequence shown here is derived from an EMBL/GenBank/DDBJ whole genome shotgun (WGS) entry which is preliminary data.</text>
</comment>
<gene>
    <name evidence="11" type="ORF">PROFUN_00849</name>
</gene>
<dbReference type="SUPFAM" id="SSF57667">
    <property type="entry name" value="beta-beta-alpha zinc fingers"/>
    <property type="match status" value="1"/>
</dbReference>
<keyword evidence="7" id="KW-0862">Zinc</keyword>
<evidence type="ECO:0000256" key="4">
    <source>
        <dbReference type="ARBA" id="ARBA00022723"/>
    </source>
</evidence>
<dbReference type="InterPro" id="IPR000690">
    <property type="entry name" value="Matrin/U1-C_Znf_C2H2"/>
</dbReference>
<keyword evidence="3" id="KW-0507">mRNA processing</keyword>
<keyword evidence="8" id="KW-0508">mRNA splicing</keyword>
<keyword evidence="5" id="KW-0747">Spliceosome</keyword>
<evidence type="ECO:0000256" key="3">
    <source>
        <dbReference type="ARBA" id="ARBA00022664"/>
    </source>
</evidence>
<evidence type="ECO:0000313" key="11">
    <source>
        <dbReference type="EMBL" id="PRP89585.1"/>
    </source>
</evidence>
<dbReference type="InterPro" id="IPR052092">
    <property type="entry name" value="SF3A2"/>
</dbReference>
<name>A0A2P6P037_9EUKA</name>
<keyword evidence="12" id="KW-1185">Reference proteome</keyword>
<dbReference type="InterPro" id="IPR003604">
    <property type="entry name" value="Matrin/U1-like-C_Znf_C2H2"/>
</dbReference>
<dbReference type="InParanoid" id="A0A2P6P037"/>
<keyword evidence="6" id="KW-0863">Zinc-finger</keyword>
<dbReference type="GO" id="GO:0071013">
    <property type="term" value="C:catalytic step 2 spliceosome"/>
    <property type="evidence" value="ECO:0007669"/>
    <property type="project" value="TreeGrafter"/>
</dbReference>
<proteinExistence type="inferred from homology"/>
<comment type="subcellular location">
    <subcellularLocation>
        <location evidence="1">Nucleus</location>
    </subcellularLocation>
</comment>
<dbReference type="AlphaFoldDB" id="A0A2P6P037"/>
<sequence>MSKPGSAGISNSQHDNIDRRERLRQLALETIDLSKDPYFMRNHLGSYECKLCLTLHNNEGNYLAHTQGKRHQTNLARRASKDTRDLPATSAPQAKRIIPGLRGMKIGRPGYKITQQRDPETNQRSLLFKLEYPDIAEGVQPKYRFMSSFEQRIEAPDKNYQYLLFAAEPYETVGFKIPNKEIERDINSGKFYYNWDRDSKSFTLQIYFKEGKQDNGTSAAALNS</sequence>
<dbReference type="PANTHER" id="PTHR23205:SF0">
    <property type="entry name" value="SPLICING FACTOR 3A SUBUNIT 2"/>
    <property type="match status" value="1"/>
</dbReference>
<evidence type="ECO:0000256" key="6">
    <source>
        <dbReference type="ARBA" id="ARBA00022771"/>
    </source>
</evidence>
<protein>
    <recommendedName>
        <fullName evidence="10">Matrin-type domain-containing protein</fullName>
    </recommendedName>
</protein>
<dbReference type="GO" id="GO:0005686">
    <property type="term" value="C:U2 snRNP"/>
    <property type="evidence" value="ECO:0007669"/>
    <property type="project" value="TreeGrafter"/>
</dbReference>
<dbReference type="GO" id="GO:0008270">
    <property type="term" value="F:zinc ion binding"/>
    <property type="evidence" value="ECO:0007669"/>
    <property type="project" value="UniProtKB-KW"/>
</dbReference>
<dbReference type="Pfam" id="PF12874">
    <property type="entry name" value="zf-met"/>
    <property type="match status" value="1"/>
</dbReference>
<keyword evidence="4" id="KW-0479">Metal-binding</keyword>
<organism evidence="11 12">
    <name type="scientific">Planoprotostelium fungivorum</name>
    <dbReference type="NCBI Taxonomy" id="1890364"/>
    <lineage>
        <taxon>Eukaryota</taxon>
        <taxon>Amoebozoa</taxon>
        <taxon>Evosea</taxon>
        <taxon>Variosea</taxon>
        <taxon>Cavosteliida</taxon>
        <taxon>Cavosteliaceae</taxon>
        <taxon>Planoprotostelium</taxon>
    </lineage>
</organism>
<comment type="similarity">
    <text evidence="2">Belongs to the SF3A2 family.</text>
</comment>
<dbReference type="InterPro" id="IPR031781">
    <property type="entry name" value="SF3A2_dom"/>
</dbReference>
<dbReference type="InterPro" id="IPR013087">
    <property type="entry name" value="Znf_C2H2_type"/>
</dbReference>
<dbReference type="GO" id="GO:0000245">
    <property type="term" value="P:spliceosomal complex assembly"/>
    <property type="evidence" value="ECO:0007669"/>
    <property type="project" value="TreeGrafter"/>
</dbReference>
<evidence type="ECO:0000256" key="9">
    <source>
        <dbReference type="ARBA" id="ARBA00023242"/>
    </source>
</evidence>